<organism evidence="6 7">
    <name type="scientific">Pseudoduganella armeniaca</name>
    <dbReference type="NCBI Taxonomy" id="2072590"/>
    <lineage>
        <taxon>Bacteria</taxon>
        <taxon>Pseudomonadati</taxon>
        <taxon>Pseudomonadota</taxon>
        <taxon>Betaproteobacteria</taxon>
        <taxon>Burkholderiales</taxon>
        <taxon>Oxalobacteraceae</taxon>
        <taxon>Telluria group</taxon>
        <taxon>Pseudoduganella</taxon>
    </lineage>
</organism>
<dbReference type="SUPFAM" id="SSF46955">
    <property type="entry name" value="Putative DNA-binding domain"/>
    <property type="match status" value="1"/>
</dbReference>
<dbReference type="KEGG" id="masz:C9I28_20055"/>
<dbReference type="EMBL" id="CP028324">
    <property type="protein sequence ID" value="AVR97671.1"/>
    <property type="molecule type" value="Genomic_DNA"/>
</dbReference>
<evidence type="ECO:0000313" key="7">
    <source>
        <dbReference type="Proteomes" id="UP000240505"/>
    </source>
</evidence>
<dbReference type="GO" id="GO:0003677">
    <property type="term" value="F:DNA binding"/>
    <property type="evidence" value="ECO:0007669"/>
    <property type="project" value="UniProtKB-KW"/>
</dbReference>
<evidence type="ECO:0000256" key="4">
    <source>
        <dbReference type="SAM" id="MobiDB-lite"/>
    </source>
</evidence>
<dbReference type="InterPro" id="IPR047057">
    <property type="entry name" value="MerR_fam"/>
</dbReference>
<evidence type="ECO:0000259" key="5">
    <source>
        <dbReference type="PROSITE" id="PS50937"/>
    </source>
</evidence>
<protein>
    <submittedName>
        <fullName evidence="6">MerR family transcriptional regulator</fullName>
    </submittedName>
</protein>
<keyword evidence="7" id="KW-1185">Reference proteome</keyword>
<evidence type="ECO:0000256" key="2">
    <source>
        <dbReference type="ARBA" id="ARBA00023125"/>
    </source>
</evidence>
<dbReference type="PROSITE" id="PS50937">
    <property type="entry name" value="HTH_MERR_2"/>
    <property type="match status" value="1"/>
</dbReference>
<evidence type="ECO:0000256" key="3">
    <source>
        <dbReference type="ARBA" id="ARBA00023163"/>
    </source>
</evidence>
<keyword evidence="2" id="KW-0238">DNA-binding</keyword>
<dbReference type="PANTHER" id="PTHR30204:SF94">
    <property type="entry name" value="HEAVY METAL-DEPENDENT TRANSCRIPTIONAL REGULATOR HI_0293-RELATED"/>
    <property type="match status" value="1"/>
</dbReference>
<keyword evidence="3" id="KW-0804">Transcription</keyword>
<dbReference type="Gene3D" id="1.10.1660.10">
    <property type="match status" value="1"/>
</dbReference>
<gene>
    <name evidence="6" type="ORF">C9I28_20055</name>
</gene>
<dbReference type="InterPro" id="IPR000551">
    <property type="entry name" value="MerR-type_HTH_dom"/>
</dbReference>
<reference evidence="6 7" key="1">
    <citation type="submission" date="2018-03" db="EMBL/GenBank/DDBJ databases">
        <title>Massilia armeniaca sp. nov., isolated from desert soil.</title>
        <authorList>
            <person name="Huang H."/>
            <person name="Ren M."/>
        </authorList>
    </citation>
    <scope>NUCLEOTIDE SEQUENCE [LARGE SCALE GENOMIC DNA]</scope>
    <source>
        <strain evidence="6 7">ZMN-3</strain>
    </source>
</reference>
<accession>A0A2R4CDE4</accession>
<evidence type="ECO:0000256" key="1">
    <source>
        <dbReference type="ARBA" id="ARBA00023015"/>
    </source>
</evidence>
<dbReference type="InterPro" id="IPR009061">
    <property type="entry name" value="DNA-bd_dom_put_sf"/>
</dbReference>
<dbReference type="PRINTS" id="PR00040">
    <property type="entry name" value="HTHMERR"/>
</dbReference>
<proteinExistence type="predicted"/>
<feature type="region of interest" description="Disordered" evidence="4">
    <location>
        <begin position="119"/>
        <end position="138"/>
    </location>
</feature>
<dbReference type="SMART" id="SM00422">
    <property type="entry name" value="HTH_MERR"/>
    <property type="match status" value="1"/>
</dbReference>
<name>A0A2R4CDE4_9BURK</name>
<dbReference type="PANTHER" id="PTHR30204">
    <property type="entry name" value="REDOX-CYCLING DRUG-SENSING TRANSCRIPTIONAL ACTIVATOR SOXR"/>
    <property type="match status" value="1"/>
</dbReference>
<dbReference type="GO" id="GO:0003700">
    <property type="term" value="F:DNA-binding transcription factor activity"/>
    <property type="evidence" value="ECO:0007669"/>
    <property type="project" value="InterPro"/>
</dbReference>
<sequence length="138" mass="14869">MRIGEIATATGISRDTLRFYEKRGLLRARRTANGYRDYPPEAVDWLRYIRTAQSLGFTLAEIEAELPLLAAPAESSTPVLRAALAAKLAEIDRRIDGLAALRGELARRLHELPAECPLAPGDQAASARSSASAARAAA</sequence>
<dbReference type="AlphaFoldDB" id="A0A2R4CDE4"/>
<feature type="compositionally biased region" description="Low complexity" evidence="4">
    <location>
        <begin position="124"/>
        <end position="138"/>
    </location>
</feature>
<dbReference type="PROSITE" id="PS00552">
    <property type="entry name" value="HTH_MERR_1"/>
    <property type="match status" value="1"/>
</dbReference>
<dbReference type="OrthoDB" id="9808480at2"/>
<feature type="domain" description="HTH merR-type" evidence="5">
    <location>
        <begin position="1"/>
        <end position="68"/>
    </location>
</feature>
<evidence type="ECO:0000313" key="6">
    <source>
        <dbReference type="EMBL" id="AVR97671.1"/>
    </source>
</evidence>
<dbReference type="Proteomes" id="UP000240505">
    <property type="component" value="Chromosome"/>
</dbReference>
<dbReference type="RefSeq" id="WP_107143012.1">
    <property type="nucleotide sequence ID" value="NZ_CP028324.1"/>
</dbReference>
<keyword evidence="1" id="KW-0805">Transcription regulation</keyword>
<dbReference type="Pfam" id="PF13411">
    <property type="entry name" value="MerR_1"/>
    <property type="match status" value="1"/>
</dbReference>